<dbReference type="AlphaFoldDB" id="A0A853CQY0"/>
<dbReference type="Proteomes" id="UP000541969">
    <property type="component" value="Unassembled WGS sequence"/>
</dbReference>
<evidence type="ECO:0000313" key="2">
    <source>
        <dbReference type="EMBL" id="NYJ08872.1"/>
    </source>
</evidence>
<accession>A0A853CQY0</accession>
<evidence type="ECO:0000313" key="3">
    <source>
        <dbReference type="Proteomes" id="UP000541969"/>
    </source>
</evidence>
<comment type="caution">
    <text evidence="2">The sequence shown here is derived from an EMBL/GenBank/DDBJ whole genome shotgun (WGS) entry which is preliminary data.</text>
</comment>
<reference evidence="2 3" key="1">
    <citation type="submission" date="2020-07" db="EMBL/GenBank/DDBJ databases">
        <title>Sequencing the genomes of 1000 actinobacteria strains.</title>
        <authorList>
            <person name="Klenk H.-P."/>
        </authorList>
    </citation>
    <scope>NUCLEOTIDE SEQUENCE [LARGE SCALE GENOMIC DNA]</scope>
    <source>
        <strain evidence="2 3">DSM 104001</strain>
    </source>
</reference>
<feature type="region of interest" description="Disordered" evidence="1">
    <location>
        <begin position="1"/>
        <end position="29"/>
    </location>
</feature>
<dbReference type="RefSeq" id="WP_179721804.1">
    <property type="nucleotide sequence ID" value="NZ_JACBZT010000001.1"/>
</dbReference>
<sequence length="56" mass="6072">MTASVTAPAIPTPRTPSEPARRPRRERPLSEYWDVAEARWVTGALEVSRRGGPAGG</sequence>
<keyword evidence="3" id="KW-1185">Reference proteome</keyword>
<organism evidence="2 3">
    <name type="scientific">Petropleomorpha daqingensis</name>
    <dbReference type="NCBI Taxonomy" id="2026353"/>
    <lineage>
        <taxon>Bacteria</taxon>
        <taxon>Bacillati</taxon>
        <taxon>Actinomycetota</taxon>
        <taxon>Actinomycetes</taxon>
        <taxon>Geodermatophilales</taxon>
        <taxon>Geodermatophilaceae</taxon>
        <taxon>Petropleomorpha</taxon>
    </lineage>
</organism>
<gene>
    <name evidence="2" type="ORF">GGQ55_005150</name>
</gene>
<evidence type="ECO:0000256" key="1">
    <source>
        <dbReference type="SAM" id="MobiDB-lite"/>
    </source>
</evidence>
<proteinExistence type="predicted"/>
<protein>
    <submittedName>
        <fullName evidence="2">Uncharacterized protein</fullName>
    </submittedName>
</protein>
<name>A0A853CQY0_9ACTN</name>
<dbReference type="EMBL" id="JACBZT010000001">
    <property type="protein sequence ID" value="NYJ08872.1"/>
    <property type="molecule type" value="Genomic_DNA"/>
</dbReference>